<protein>
    <recommendedName>
        <fullName evidence="4">GA4 desaturase family protein</fullName>
    </recommendedName>
</protein>
<dbReference type="GO" id="GO:0016491">
    <property type="term" value="F:oxidoreductase activity"/>
    <property type="evidence" value="ECO:0007669"/>
    <property type="project" value="InterPro"/>
</dbReference>
<gene>
    <name evidence="2" type="ORF">BDV29DRAFT_155977</name>
</gene>
<evidence type="ECO:0000313" key="3">
    <source>
        <dbReference type="Proteomes" id="UP000326565"/>
    </source>
</evidence>
<dbReference type="Proteomes" id="UP000326565">
    <property type="component" value="Unassembled WGS sequence"/>
</dbReference>
<comment type="similarity">
    <text evidence="1">Belongs to the asaB hydroxylase/desaturase family.</text>
</comment>
<dbReference type="NCBIfam" id="NF041278">
    <property type="entry name" value="CmcJ_NvfI_EfuI"/>
    <property type="match status" value="1"/>
</dbReference>
<evidence type="ECO:0000256" key="1">
    <source>
        <dbReference type="ARBA" id="ARBA00023604"/>
    </source>
</evidence>
<evidence type="ECO:0000313" key="2">
    <source>
        <dbReference type="EMBL" id="KAB8075091.1"/>
    </source>
</evidence>
<evidence type="ECO:0008006" key="4">
    <source>
        <dbReference type="Google" id="ProtNLM"/>
    </source>
</evidence>
<dbReference type="EMBL" id="ML732199">
    <property type="protein sequence ID" value="KAB8075091.1"/>
    <property type="molecule type" value="Genomic_DNA"/>
</dbReference>
<dbReference type="OrthoDB" id="412788at2759"/>
<keyword evidence="3" id="KW-1185">Reference proteome</keyword>
<sequence length="247" mass="28531">MFNLDVHGFQFIHHDSTHVASFDEAVVKKWIYPEAEEILKNVTRATRAHVFSHITCTAPYENVEAMVNSSDPDAKPTSVMVPARRVHVDQSETGAFELFKDNMTLKQVERLQKSRWAIINIWRPLTQVPRDPLAVSDARSFRDEDLVEIYGRVPGNEEKKDYDRATNGIGFGMLYAKHAPDQKWYYMSDMKPDEVVLIKCYDSKNDGKTARRTPHTAFIDPRTQNVQEARQSLELRCLVFFENEPLL</sequence>
<reference evidence="2 3" key="1">
    <citation type="submission" date="2019-04" db="EMBL/GenBank/DDBJ databases">
        <title>Friends and foes A comparative genomics study of 23 Aspergillus species from section Flavi.</title>
        <authorList>
            <consortium name="DOE Joint Genome Institute"/>
            <person name="Kjaerbolling I."/>
            <person name="Vesth T."/>
            <person name="Frisvad J.C."/>
            <person name="Nybo J.L."/>
            <person name="Theobald S."/>
            <person name="Kildgaard S."/>
            <person name="Isbrandt T."/>
            <person name="Kuo A."/>
            <person name="Sato A."/>
            <person name="Lyhne E.K."/>
            <person name="Kogle M.E."/>
            <person name="Wiebenga A."/>
            <person name="Kun R.S."/>
            <person name="Lubbers R.J."/>
            <person name="Makela M.R."/>
            <person name="Barry K."/>
            <person name="Chovatia M."/>
            <person name="Clum A."/>
            <person name="Daum C."/>
            <person name="Haridas S."/>
            <person name="He G."/>
            <person name="LaButti K."/>
            <person name="Lipzen A."/>
            <person name="Mondo S."/>
            <person name="Riley R."/>
            <person name="Salamov A."/>
            <person name="Simmons B.A."/>
            <person name="Magnuson J.K."/>
            <person name="Henrissat B."/>
            <person name="Mortensen U.H."/>
            <person name="Larsen T.O."/>
            <person name="Devries R.P."/>
            <person name="Grigoriev I.V."/>
            <person name="Machida M."/>
            <person name="Baker S.E."/>
            <person name="Andersen M.R."/>
        </authorList>
    </citation>
    <scope>NUCLEOTIDE SEQUENCE [LARGE SCALE GENOMIC DNA]</scope>
    <source>
        <strain evidence="2 3">CBS 151.66</strain>
    </source>
</reference>
<name>A0A5N5X2U4_9EURO</name>
<dbReference type="PANTHER" id="PTHR34598:SF3">
    <property type="entry name" value="OXIDOREDUCTASE AN1597"/>
    <property type="match status" value="1"/>
</dbReference>
<dbReference type="InterPro" id="IPR044053">
    <property type="entry name" value="AsaB-like"/>
</dbReference>
<accession>A0A5N5X2U4</accession>
<dbReference type="AlphaFoldDB" id="A0A5N5X2U4"/>
<organism evidence="2 3">
    <name type="scientific">Aspergillus leporis</name>
    <dbReference type="NCBI Taxonomy" id="41062"/>
    <lineage>
        <taxon>Eukaryota</taxon>
        <taxon>Fungi</taxon>
        <taxon>Dikarya</taxon>
        <taxon>Ascomycota</taxon>
        <taxon>Pezizomycotina</taxon>
        <taxon>Eurotiomycetes</taxon>
        <taxon>Eurotiomycetidae</taxon>
        <taxon>Eurotiales</taxon>
        <taxon>Aspergillaceae</taxon>
        <taxon>Aspergillus</taxon>
        <taxon>Aspergillus subgen. Circumdati</taxon>
    </lineage>
</organism>
<proteinExistence type="inferred from homology"/>
<dbReference type="PANTHER" id="PTHR34598">
    <property type="entry name" value="BLL6449 PROTEIN"/>
    <property type="match status" value="1"/>
</dbReference>